<proteinExistence type="predicted"/>
<protein>
    <submittedName>
        <fullName evidence="2">Uncharacterized protein</fullName>
    </submittedName>
</protein>
<organism evidence="2 3">
    <name type="scientific">Riccia sorocarpa</name>
    <dbReference type="NCBI Taxonomy" id="122646"/>
    <lineage>
        <taxon>Eukaryota</taxon>
        <taxon>Viridiplantae</taxon>
        <taxon>Streptophyta</taxon>
        <taxon>Embryophyta</taxon>
        <taxon>Marchantiophyta</taxon>
        <taxon>Marchantiopsida</taxon>
        <taxon>Marchantiidae</taxon>
        <taxon>Marchantiales</taxon>
        <taxon>Ricciaceae</taxon>
        <taxon>Riccia</taxon>
    </lineage>
</organism>
<dbReference type="Proteomes" id="UP001633002">
    <property type="component" value="Unassembled WGS sequence"/>
</dbReference>
<reference evidence="2 3" key="1">
    <citation type="submission" date="2024-09" db="EMBL/GenBank/DDBJ databases">
        <title>Chromosome-scale assembly of Riccia sorocarpa.</title>
        <authorList>
            <person name="Paukszto L."/>
        </authorList>
    </citation>
    <scope>NUCLEOTIDE SEQUENCE [LARGE SCALE GENOMIC DNA]</scope>
    <source>
        <strain evidence="2">LP-2024</strain>
        <tissue evidence="2">Aerial parts of the thallus</tissue>
    </source>
</reference>
<evidence type="ECO:0000313" key="3">
    <source>
        <dbReference type="Proteomes" id="UP001633002"/>
    </source>
</evidence>
<feature type="region of interest" description="Disordered" evidence="1">
    <location>
        <begin position="812"/>
        <end position="847"/>
    </location>
</feature>
<sequence>MARWKQTARKKKKDPIQVDISELSGLEGTSLAGRSGKVTLVLAESSDHPASSSHTFTGDVIISSPQPDYSTNQDGHVRNALTRNPAYAFVVSDTDSNDTRDYAPIAKNQMREIMLKVAWKGGSGEISKTADLGIVYDTHDDNGKLSVGVEDRKANKVYRLILDLGSLDQTLILKSDPKLTMSAFGYFVHSKSTVHDWVKAIDGMRQQLLTRGISESNVWKLASACDKVKIEQDKLVSQPDLQLTSDFVIQPISMADPDDKDFLTGPPQMLLDTPQLGVMGPAQKTKTKRKQTAEIDIRDNVLTTEEDPKEVNIDPKDDDQIRAEAEKIKKYYVMNCQEIVLSIWRLLDPVSDFVHRPVIQSYVLELERFMKGSVETPSAATVIPYMLVEDENKNVWRDFKNLNSVEEVTAHVNSDGLFMVISGAHSTRAMKQIVRSVIKDPNNQYYDRAVQLKSRSCRILRGDIPKADLVKISLICNLQNKTMGKHMEISFVDLVRHGWEQYEASGHDKLRQILQKVMNKELLLKVDSKYSEDKMSLQEYAEALEAEEATVKMILAFYADKYKATDLTREILEKEFKLTFEAIAKLTALLKLKKVPKSSKRGGMEPSAKRVKGDDGVIEDKTFENRLQYIWINTRGSPGEKTEHPWFIAPFNLNLAYDDTDLPRLRQVDGGGDWSSAVKVKGDQKVELSFHNDSQKDYDLHTIKTRTTDEESDEEMTERLRRENELKLLSLAPRYTDKESKDSYTPPSLEEAGVDISTQPVILASADNELQSEADFEDMMDPEQAFIRRRGLTNVGAIVENSNVPVRRNTGAADEYQEDSGGQQGELTPTTGVGEVPGVPKEIGASMGGHDALGTMLMTILDNDDKLHDSNDENAIGTAIPGSEIEAARMPTPVAQLPKASSGLGSGRDSSPEDPHGPQAGMNLEIDEYGSMNPLVITPTVITTVKLSDSTSGPQPLQNAAFQAQKSQSEQPTRSNQRKKETGTSGSGPTGKVAAKGAKKSSTLQIGKQVRRDSSGQGSVPKQPNQGVRPKTMNVRKEKK</sequence>
<feature type="compositionally biased region" description="Polar residues" evidence="1">
    <location>
        <begin position="1015"/>
        <end position="1026"/>
    </location>
</feature>
<name>A0ABD3HXR0_9MARC</name>
<feature type="region of interest" description="Disordered" evidence="1">
    <location>
        <begin position="896"/>
        <end position="924"/>
    </location>
</feature>
<evidence type="ECO:0000256" key="1">
    <source>
        <dbReference type="SAM" id="MobiDB-lite"/>
    </source>
</evidence>
<comment type="caution">
    <text evidence="2">The sequence shown here is derived from an EMBL/GenBank/DDBJ whole genome shotgun (WGS) entry which is preliminary data.</text>
</comment>
<accession>A0ABD3HXR0</accession>
<keyword evidence="3" id="KW-1185">Reference proteome</keyword>
<feature type="compositionally biased region" description="Polar residues" evidence="1">
    <location>
        <begin position="947"/>
        <end position="975"/>
    </location>
</feature>
<evidence type="ECO:0000313" key="2">
    <source>
        <dbReference type="EMBL" id="KAL3696238.1"/>
    </source>
</evidence>
<dbReference type="EMBL" id="JBJQOH010000002">
    <property type="protein sequence ID" value="KAL3696238.1"/>
    <property type="molecule type" value="Genomic_DNA"/>
</dbReference>
<gene>
    <name evidence="2" type="ORF">R1sor_010314</name>
</gene>
<dbReference type="AlphaFoldDB" id="A0ABD3HXR0"/>
<feature type="region of interest" description="Disordered" evidence="1">
    <location>
        <begin position="947"/>
        <end position="1040"/>
    </location>
</feature>